<comment type="cofactor">
    <cofactor evidence="1 11">
        <name>Zn(2+)</name>
        <dbReference type="ChEBI" id="CHEBI:29105"/>
    </cofactor>
</comment>
<evidence type="ECO:0000256" key="11">
    <source>
        <dbReference type="RuleBase" id="RU361277"/>
    </source>
</evidence>
<dbReference type="GO" id="GO:0008106">
    <property type="term" value="F:alcohol dehydrogenase (NADP+) activity"/>
    <property type="evidence" value="ECO:0007669"/>
    <property type="project" value="UniProtKB-EC"/>
</dbReference>
<dbReference type="OrthoDB" id="1879366at2759"/>
<evidence type="ECO:0000256" key="7">
    <source>
        <dbReference type="ARBA" id="ARBA00022857"/>
    </source>
</evidence>
<comment type="subunit">
    <text evidence="3">Homodimer.</text>
</comment>
<name>A0A0C3BM43_HEBCY</name>
<dbReference type="FunFam" id="3.40.50.720:FF:000158">
    <property type="entry name" value="Zinc-binding alcohol dehydrogenase"/>
    <property type="match status" value="1"/>
</dbReference>
<evidence type="ECO:0000256" key="8">
    <source>
        <dbReference type="ARBA" id="ARBA00023002"/>
    </source>
</evidence>
<dbReference type="SMART" id="SM00829">
    <property type="entry name" value="PKS_ER"/>
    <property type="match status" value="1"/>
</dbReference>
<evidence type="ECO:0000313" key="13">
    <source>
        <dbReference type="EMBL" id="KIM37785.1"/>
    </source>
</evidence>
<dbReference type="CDD" id="cd05283">
    <property type="entry name" value="CAD1"/>
    <property type="match status" value="1"/>
</dbReference>
<gene>
    <name evidence="13" type="ORF">M413DRAFT_30702</name>
</gene>
<organism evidence="13 14">
    <name type="scientific">Hebeloma cylindrosporum</name>
    <dbReference type="NCBI Taxonomy" id="76867"/>
    <lineage>
        <taxon>Eukaryota</taxon>
        <taxon>Fungi</taxon>
        <taxon>Dikarya</taxon>
        <taxon>Basidiomycota</taxon>
        <taxon>Agaricomycotina</taxon>
        <taxon>Agaricomycetes</taxon>
        <taxon>Agaricomycetidae</taxon>
        <taxon>Agaricales</taxon>
        <taxon>Agaricineae</taxon>
        <taxon>Hymenogastraceae</taxon>
        <taxon>Hebeloma</taxon>
    </lineage>
</organism>
<dbReference type="SUPFAM" id="SSF51735">
    <property type="entry name" value="NAD(P)-binding Rossmann-fold domains"/>
    <property type="match status" value="1"/>
</dbReference>
<dbReference type="PROSITE" id="PS00059">
    <property type="entry name" value="ADH_ZINC"/>
    <property type="match status" value="1"/>
</dbReference>
<protein>
    <recommendedName>
        <fullName evidence="9">alcohol dehydrogenase (NADP(+))</fullName>
        <ecNumber evidence="9">1.1.1.2</ecNumber>
    </recommendedName>
</protein>
<evidence type="ECO:0000256" key="2">
    <source>
        <dbReference type="ARBA" id="ARBA00008072"/>
    </source>
</evidence>
<evidence type="ECO:0000256" key="3">
    <source>
        <dbReference type="ARBA" id="ARBA00011738"/>
    </source>
</evidence>
<dbReference type="Proteomes" id="UP000053424">
    <property type="component" value="Unassembled WGS sequence"/>
</dbReference>
<evidence type="ECO:0000256" key="5">
    <source>
        <dbReference type="ARBA" id="ARBA00022723"/>
    </source>
</evidence>
<evidence type="ECO:0000256" key="4">
    <source>
        <dbReference type="ARBA" id="ARBA00022553"/>
    </source>
</evidence>
<keyword evidence="6 11" id="KW-0862">Zinc</keyword>
<keyword evidence="7" id="KW-0521">NADP</keyword>
<reference evidence="13 14" key="1">
    <citation type="submission" date="2014-04" db="EMBL/GenBank/DDBJ databases">
        <authorList>
            <consortium name="DOE Joint Genome Institute"/>
            <person name="Kuo A."/>
            <person name="Gay G."/>
            <person name="Dore J."/>
            <person name="Kohler A."/>
            <person name="Nagy L.G."/>
            <person name="Floudas D."/>
            <person name="Copeland A."/>
            <person name="Barry K.W."/>
            <person name="Cichocki N."/>
            <person name="Veneault-Fourrey C."/>
            <person name="LaButti K."/>
            <person name="Lindquist E.A."/>
            <person name="Lipzen A."/>
            <person name="Lundell T."/>
            <person name="Morin E."/>
            <person name="Murat C."/>
            <person name="Sun H."/>
            <person name="Tunlid A."/>
            <person name="Henrissat B."/>
            <person name="Grigoriev I.V."/>
            <person name="Hibbett D.S."/>
            <person name="Martin F."/>
            <person name="Nordberg H.P."/>
            <person name="Cantor M.N."/>
            <person name="Hua S.X."/>
        </authorList>
    </citation>
    <scope>NUCLEOTIDE SEQUENCE [LARGE SCALE GENOMIC DNA]</scope>
    <source>
        <strain evidence="14">h7</strain>
    </source>
</reference>
<dbReference type="GO" id="GO:0008270">
    <property type="term" value="F:zinc ion binding"/>
    <property type="evidence" value="ECO:0007669"/>
    <property type="project" value="InterPro"/>
</dbReference>
<dbReference type="Gene3D" id="3.40.50.720">
    <property type="entry name" value="NAD(P)-binding Rossmann-like Domain"/>
    <property type="match status" value="1"/>
</dbReference>
<sequence>MSSNTTSADVQWKGYAVTDTEKWDELKVIDFEPKKFEDYDIDIKIEYCGVCGSDVHTVTGGWEGVMLPVIPGHEITGRVVRVGPKVTEFKVGDRAGVGAQVCSCFKCVPCNTDNENYCLKMVSTYNAKYPNGDIAQGGYSTAIRAHERFVFPIPNELNLEQASPMLCAGLTVYSPLVRNGAGPGKRVGIVGIGGLGHFAIQFAKALGAEVIAFSHSPEKKDDAMKLGADEFVVTGEGFAKDMQGKVDLIICTADVSEGIPLADLLSTLSVNGRCIMVAIPDNSLPPLHSLQLIGNGAFLGGSHIGSKKEALAMLQLAAEKGVESYIEMLPMKDAGKALKGVKDNSVRYRYVLKVDIDI</sequence>
<evidence type="ECO:0000313" key="14">
    <source>
        <dbReference type="Proteomes" id="UP000053424"/>
    </source>
</evidence>
<dbReference type="InterPro" id="IPR002328">
    <property type="entry name" value="ADH_Zn_CS"/>
</dbReference>
<dbReference type="InterPro" id="IPR011032">
    <property type="entry name" value="GroES-like_sf"/>
</dbReference>
<dbReference type="Pfam" id="PF08240">
    <property type="entry name" value="ADH_N"/>
    <property type="match status" value="1"/>
</dbReference>
<dbReference type="InterPro" id="IPR036291">
    <property type="entry name" value="NAD(P)-bd_dom_sf"/>
</dbReference>
<dbReference type="AlphaFoldDB" id="A0A0C3BM43"/>
<dbReference type="Pfam" id="PF00107">
    <property type="entry name" value="ADH_zinc_N"/>
    <property type="match status" value="1"/>
</dbReference>
<keyword evidence="8" id="KW-0560">Oxidoreductase</keyword>
<evidence type="ECO:0000256" key="10">
    <source>
        <dbReference type="ARBA" id="ARBA00050997"/>
    </source>
</evidence>
<dbReference type="PANTHER" id="PTHR42683">
    <property type="entry name" value="ALDEHYDE REDUCTASE"/>
    <property type="match status" value="1"/>
</dbReference>
<dbReference type="EC" id="1.1.1.2" evidence="9"/>
<dbReference type="Gene3D" id="3.90.180.10">
    <property type="entry name" value="Medium-chain alcohol dehydrogenases, catalytic domain"/>
    <property type="match status" value="1"/>
</dbReference>
<keyword evidence="5 11" id="KW-0479">Metal-binding</keyword>
<dbReference type="InterPro" id="IPR013149">
    <property type="entry name" value="ADH-like_C"/>
</dbReference>
<keyword evidence="4" id="KW-0597">Phosphoprotein</keyword>
<keyword evidence="14" id="KW-1185">Reference proteome</keyword>
<evidence type="ECO:0000256" key="9">
    <source>
        <dbReference type="ARBA" id="ARBA00024074"/>
    </source>
</evidence>
<dbReference type="InterPro" id="IPR029752">
    <property type="entry name" value="D-isomer_DH_CS1"/>
</dbReference>
<dbReference type="SUPFAM" id="SSF50129">
    <property type="entry name" value="GroES-like"/>
    <property type="match status" value="1"/>
</dbReference>
<dbReference type="HOGENOM" id="CLU_026673_20_2_1"/>
<dbReference type="InterPro" id="IPR047109">
    <property type="entry name" value="CAD-like"/>
</dbReference>
<accession>A0A0C3BM43</accession>
<evidence type="ECO:0000259" key="12">
    <source>
        <dbReference type="SMART" id="SM00829"/>
    </source>
</evidence>
<dbReference type="GO" id="GO:0006066">
    <property type="term" value="P:alcohol metabolic process"/>
    <property type="evidence" value="ECO:0007669"/>
    <property type="project" value="UniProtKB-ARBA"/>
</dbReference>
<dbReference type="InterPro" id="IPR013154">
    <property type="entry name" value="ADH-like_N"/>
</dbReference>
<comment type="similarity">
    <text evidence="2 11">Belongs to the zinc-containing alcohol dehydrogenase family.</text>
</comment>
<proteinExistence type="inferred from homology"/>
<comment type="catalytic activity">
    <reaction evidence="10">
        <text>a primary alcohol + NADP(+) = an aldehyde + NADPH + H(+)</text>
        <dbReference type="Rhea" id="RHEA:15937"/>
        <dbReference type="ChEBI" id="CHEBI:15378"/>
        <dbReference type="ChEBI" id="CHEBI:15734"/>
        <dbReference type="ChEBI" id="CHEBI:17478"/>
        <dbReference type="ChEBI" id="CHEBI:57783"/>
        <dbReference type="ChEBI" id="CHEBI:58349"/>
        <dbReference type="EC" id="1.1.1.2"/>
    </reaction>
    <physiologicalReaction direction="left-to-right" evidence="10">
        <dbReference type="Rhea" id="RHEA:15938"/>
    </physiologicalReaction>
    <physiologicalReaction direction="right-to-left" evidence="10">
        <dbReference type="Rhea" id="RHEA:15939"/>
    </physiologicalReaction>
</comment>
<reference evidence="14" key="2">
    <citation type="submission" date="2015-01" db="EMBL/GenBank/DDBJ databases">
        <title>Evolutionary Origins and Diversification of the Mycorrhizal Mutualists.</title>
        <authorList>
            <consortium name="DOE Joint Genome Institute"/>
            <consortium name="Mycorrhizal Genomics Consortium"/>
            <person name="Kohler A."/>
            <person name="Kuo A."/>
            <person name="Nagy L.G."/>
            <person name="Floudas D."/>
            <person name="Copeland A."/>
            <person name="Barry K.W."/>
            <person name="Cichocki N."/>
            <person name="Veneault-Fourrey C."/>
            <person name="LaButti K."/>
            <person name="Lindquist E.A."/>
            <person name="Lipzen A."/>
            <person name="Lundell T."/>
            <person name="Morin E."/>
            <person name="Murat C."/>
            <person name="Riley R."/>
            <person name="Ohm R."/>
            <person name="Sun H."/>
            <person name="Tunlid A."/>
            <person name="Henrissat B."/>
            <person name="Grigoriev I.V."/>
            <person name="Hibbett D.S."/>
            <person name="Martin F."/>
        </authorList>
    </citation>
    <scope>NUCLEOTIDE SEQUENCE [LARGE SCALE GENOMIC DNA]</scope>
    <source>
        <strain evidence="14">h7</strain>
    </source>
</reference>
<feature type="domain" description="Enoyl reductase (ER)" evidence="12">
    <location>
        <begin position="16"/>
        <end position="317"/>
    </location>
</feature>
<dbReference type="InterPro" id="IPR020843">
    <property type="entry name" value="ER"/>
</dbReference>
<dbReference type="PROSITE" id="PS00065">
    <property type="entry name" value="D_2_HYDROXYACID_DH_1"/>
    <property type="match status" value="1"/>
</dbReference>
<evidence type="ECO:0000256" key="1">
    <source>
        <dbReference type="ARBA" id="ARBA00001947"/>
    </source>
</evidence>
<dbReference type="EMBL" id="KN831795">
    <property type="protein sequence ID" value="KIM37785.1"/>
    <property type="molecule type" value="Genomic_DNA"/>
</dbReference>
<dbReference type="STRING" id="686832.A0A0C3BM43"/>
<evidence type="ECO:0000256" key="6">
    <source>
        <dbReference type="ARBA" id="ARBA00022833"/>
    </source>
</evidence>